<reference evidence="2" key="1">
    <citation type="submission" date="2022-12" db="EMBL/GenBank/DDBJ databases">
        <title>Genome assemblies of Blomia tropicalis.</title>
        <authorList>
            <person name="Cui Y."/>
        </authorList>
    </citation>
    <scope>NUCLEOTIDE SEQUENCE</scope>
    <source>
        <tissue evidence="2">Adult mites</tissue>
    </source>
</reference>
<protein>
    <submittedName>
        <fullName evidence="2">Uncharacterized protein</fullName>
    </submittedName>
</protein>
<accession>A0A9Q0MDU6</accession>
<feature type="compositionally biased region" description="Polar residues" evidence="1">
    <location>
        <begin position="51"/>
        <end position="68"/>
    </location>
</feature>
<proteinExistence type="predicted"/>
<sequence length="68" mass="7673">MTRSKQPKLALDENARKDSSGTTSEEDHLVEMIELDESVSEDKVINEDDMSTSSFDWNHSTNGIDEKV</sequence>
<dbReference type="EMBL" id="JAPWDV010000001">
    <property type="protein sequence ID" value="KAJ6224055.1"/>
    <property type="molecule type" value="Genomic_DNA"/>
</dbReference>
<feature type="compositionally biased region" description="Basic and acidic residues" evidence="1">
    <location>
        <begin position="10"/>
        <end position="31"/>
    </location>
</feature>
<comment type="caution">
    <text evidence="2">The sequence shown here is derived from an EMBL/GenBank/DDBJ whole genome shotgun (WGS) entry which is preliminary data.</text>
</comment>
<evidence type="ECO:0000313" key="3">
    <source>
        <dbReference type="Proteomes" id="UP001142055"/>
    </source>
</evidence>
<evidence type="ECO:0000313" key="2">
    <source>
        <dbReference type="EMBL" id="KAJ6224055.1"/>
    </source>
</evidence>
<name>A0A9Q0MDU6_BLOTA</name>
<feature type="region of interest" description="Disordered" evidence="1">
    <location>
        <begin position="1"/>
        <end position="68"/>
    </location>
</feature>
<gene>
    <name evidence="2" type="ORF">RDWZM_002600</name>
</gene>
<keyword evidence="3" id="KW-1185">Reference proteome</keyword>
<organism evidence="2 3">
    <name type="scientific">Blomia tropicalis</name>
    <name type="common">Mite</name>
    <dbReference type="NCBI Taxonomy" id="40697"/>
    <lineage>
        <taxon>Eukaryota</taxon>
        <taxon>Metazoa</taxon>
        <taxon>Ecdysozoa</taxon>
        <taxon>Arthropoda</taxon>
        <taxon>Chelicerata</taxon>
        <taxon>Arachnida</taxon>
        <taxon>Acari</taxon>
        <taxon>Acariformes</taxon>
        <taxon>Sarcoptiformes</taxon>
        <taxon>Astigmata</taxon>
        <taxon>Glycyphagoidea</taxon>
        <taxon>Echimyopodidae</taxon>
        <taxon>Blomia</taxon>
    </lineage>
</organism>
<dbReference type="AlphaFoldDB" id="A0A9Q0MDU6"/>
<dbReference type="Proteomes" id="UP001142055">
    <property type="component" value="Chromosome 1"/>
</dbReference>
<evidence type="ECO:0000256" key="1">
    <source>
        <dbReference type="SAM" id="MobiDB-lite"/>
    </source>
</evidence>